<name>A0A9J7AV90_9PROT</name>
<evidence type="ECO:0000256" key="1">
    <source>
        <dbReference type="SAM" id="MobiDB-lite"/>
    </source>
</evidence>
<protein>
    <submittedName>
        <fullName evidence="2">YceD family protein</fullName>
    </submittedName>
</protein>
<dbReference type="Pfam" id="PF02620">
    <property type="entry name" value="YceD"/>
    <property type="match status" value="1"/>
</dbReference>
<evidence type="ECO:0000313" key="2">
    <source>
        <dbReference type="EMBL" id="UUX50220.1"/>
    </source>
</evidence>
<dbReference type="AlphaFoldDB" id="A0A9J7AV90"/>
<reference evidence="2" key="1">
    <citation type="submission" date="2022-08" db="EMBL/GenBank/DDBJ databases">
        <title>Nisaea acidiphila sp. nov., isolated from a marine algal debris and emended description of the genus Nisaea Urios et al. 2008.</title>
        <authorList>
            <person name="Kwon K."/>
        </authorList>
    </citation>
    <scope>NUCLEOTIDE SEQUENCE</scope>
    <source>
        <strain evidence="2">MEBiC11861</strain>
    </source>
</reference>
<dbReference type="KEGG" id="naci:NUH88_00670"/>
<accession>A0A9J7AV90</accession>
<feature type="compositionally biased region" description="Basic and acidic residues" evidence="1">
    <location>
        <begin position="176"/>
        <end position="185"/>
    </location>
</feature>
<proteinExistence type="predicted"/>
<dbReference type="EMBL" id="CP102480">
    <property type="protein sequence ID" value="UUX50220.1"/>
    <property type="molecule type" value="Genomic_DNA"/>
</dbReference>
<organism evidence="2 3">
    <name type="scientific">Nisaea acidiphila</name>
    <dbReference type="NCBI Taxonomy" id="1862145"/>
    <lineage>
        <taxon>Bacteria</taxon>
        <taxon>Pseudomonadati</taxon>
        <taxon>Pseudomonadota</taxon>
        <taxon>Alphaproteobacteria</taxon>
        <taxon>Rhodospirillales</taxon>
        <taxon>Thalassobaculaceae</taxon>
        <taxon>Nisaea</taxon>
    </lineage>
</organism>
<feature type="region of interest" description="Disordered" evidence="1">
    <location>
        <begin position="142"/>
        <end position="185"/>
    </location>
</feature>
<evidence type="ECO:0000313" key="3">
    <source>
        <dbReference type="Proteomes" id="UP001060336"/>
    </source>
</evidence>
<dbReference type="Proteomes" id="UP001060336">
    <property type="component" value="Chromosome"/>
</dbReference>
<dbReference type="RefSeq" id="WP_257769328.1">
    <property type="nucleotide sequence ID" value="NZ_CP102480.1"/>
</dbReference>
<gene>
    <name evidence="2" type="ORF">NUH88_00670</name>
</gene>
<sequence length="185" mass="20240">MENTAKIELSRPVRIKDLKKRKTHFDIEATPEECRALAERFGLPGIARISAAASVERLAKDKAVRIEGTISAGLTYLSVVSLEPFEAELNAPFSEVLTGDLSEAGLPEVDLPPDDENMGVIEDGGFDLGEVVSQNLALLLEEHPRAPEEDEAPDGVVWSDGDAEEEKENPFSILADMRDRLRKGD</sequence>
<keyword evidence="3" id="KW-1185">Reference proteome</keyword>
<dbReference type="InterPro" id="IPR003772">
    <property type="entry name" value="YceD"/>
</dbReference>